<evidence type="ECO:0000256" key="1">
    <source>
        <dbReference type="ARBA" id="ARBA00004571"/>
    </source>
</evidence>
<evidence type="ECO:0000313" key="13">
    <source>
        <dbReference type="EMBL" id="RJT42134.1"/>
    </source>
</evidence>
<dbReference type="EMBL" id="RAHH01000021">
    <property type="protein sequence ID" value="RJT42134.1"/>
    <property type="molecule type" value="Genomic_DNA"/>
</dbReference>
<dbReference type="Gene3D" id="2.60.40.2070">
    <property type="match status" value="1"/>
</dbReference>
<evidence type="ECO:0000256" key="6">
    <source>
        <dbReference type="ARBA" id="ARBA00022692"/>
    </source>
</evidence>
<protein>
    <submittedName>
        <fullName evidence="13">Fimbrial biogenesis outer membrane usher protein</fullName>
    </submittedName>
</protein>
<keyword evidence="5 10" id="KW-1029">Fimbrium biogenesis</keyword>
<dbReference type="Gene3D" id="2.60.40.3110">
    <property type="match status" value="1"/>
</dbReference>
<dbReference type="InterPro" id="IPR000015">
    <property type="entry name" value="Fimb_usher"/>
</dbReference>
<evidence type="ECO:0000256" key="9">
    <source>
        <dbReference type="ARBA" id="ARBA00023237"/>
    </source>
</evidence>
<keyword evidence="3 10" id="KW-0813">Transport</keyword>
<dbReference type="InterPro" id="IPR042186">
    <property type="entry name" value="FimD_plug_dom"/>
</dbReference>
<feature type="domain" description="PapC-like C-terminal" evidence="11">
    <location>
        <begin position="766"/>
        <end position="832"/>
    </location>
</feature>
<reference evidence="13 14" key="1">
    <citation type="submission" date="2018-09" db="EMBL/GenBank/DDBJ databases">
        <authorList>
            <person name="Le Fleche-Mateos A."/>
        </authorList>
    </citation>
    <scope>NUCLEOTIDE SEQUENCE [LARGE SCALE GENOMIC DNA]</scope>
    <source>
        <strain evidence="13 14">DSM 27399</strain>
    </source>
</reference>
<evidence type="ECO:0000259" key="11">
    <source>
        <dbReference type="Pfam" id="PF13953"/>
    </source>
</evidence>
<dbReference type="Pfam" id="PF13953">
    <property type="entry name" value="PapC_C"/>
    <property type="match status" value="1"/>
</dbReference>
<evidence type="ECO:0000256" key="8">
    <source>
        <dbReference type="ARBA" id="ARBA00023136"/>
    </source>
</evidence>
<evidence type="ECO:0000313" key="14">
    <source>
        <dbReference type="Proteomes" id="UP000284908"/>
    </source>
</evidence>
<dbReference type="InterPro" id="IPR025885">
    <property type="entry name" value="PapC_N"/>
</dbReference>
<dbReference type="GO" id="GO:0015473">
    <property type="term" value="F:fimbrial usher porin activity"/>
    <property type="evidence" value="ECO:0007669"/>
    <property type="project" value="InterPro"/>
</dbReference>
<proteinExistence type="inferred from homology"/>
<accession>A0A419N5X6</accession>
<dbReference type="InterPro" id="IPR037224">
    <property type="entry name" value="PapC_N_sf"/>
</dbReference>
<dbReference type="Pfam" id="PF00577">
    <property type="entry name" value="Usher"/>
    <property type="match status" value="1"/>
</dbReference>
<dbReference type="RefSeq" id="WP_120133921.1">
    <property type="nucleotide sequence ID" value="NZ_RAHH01000021.1"/>
</dbReference>
<dbReference type="Gene3D" id="3.10.20.410">
    <property type="match status" value="1"/>
</dbReference>
<evidence type="ECO:0000256" key="10">
    <source>
        <dbReference type="RuleBase" id="RU003884"/>
    </source>
</evidence>
<name>A0A419N5X6_9GAMM</name>
<keyword evidence="14" id="KW-1185">Reference proteome</keyword>
<evidence type="ECO:0000256" key="3">
    <source>
        <dbReference type="ARBA" id="ARBA00022448"/>
    </source>
</evidence>
<organism evidence="13 14">
    <name type="scientific">Rahnella woolbedingensis</name>
    <dbReference type="NCBI Taxonomy" id="1510574"/>
    <lineage>
        <taxon>Bacteria</taxon>
        <taxon>Pseudomonadati</taxon>
        <taxon>Pseudomonadota</taxon>
        <taxon>Gammaproteobacteria</taxon>
        <taxon>Enterobacterales</taxon>
        <taxon>Yersiniaceae</taxon>
        <taxon>Rahnella</taxon>
    </lineage>
</organism>
<keyword evidence="8 10" id="KW-0472">Membrane</keyword>
<dbReference type="InterPro" id="IPR043142">
    <property type="entry name" value="PapC-like_C_sf"/>
</dbReference>
<dbReference type="InterPro" id="IPR025949">
    <property type="entry name" value="PapC-like_C"/>
</dbReference>
<dbReference type="AlphaFoldDB" id="A0A419N5X6"/>
<keyword evidence="7" id="KW-0732">Signal</keyword>
<dbReference type="PROSITE" id="PS01151">
    <property type="entry name" value="FIMBRIAL_USHER"/>
    <property type="match status" value="1"/>
</dbReference>
<gene>
    <name evidence="13" type="ORF">D6C13_17150</name>
</gene>
<feature type="domain" description="PapC N-terminal" evidence="12">
    <location>
        <begin position="49"/>
        <end position="196"/>
    </location>
</feature>
<evidence type="ECO:0000256" key="5">
    <source>
        <dbReference type="ARBA" id="ARBA00022558"/>
    </source>
</evidence>
<keyword evidence="4" id="KW-1134">Transmembrane beta strand</keyword>
<dbReference type="FunFam" id="2.60.40.3110:FF:000001">
    <property type="entry name" value="Putative fimbrial outer membrane usher"/>
    <property type="match status" value="1"/>
</dbReference>
<dbReference type="PANTHER" id="PTHR30451:SF21">
    <property type="entry name" value="FIMBRIAL USHER DOMAIN-CONTAINING PROTEIN YDET-RELATED"/>
    <property type="match status" value="1"/>
</dbReference>
<comment type="similarity">
    <text evidence="2 10">Belongs to the fimbrial export usher family.</text>
</comment>
<dbReference type="OrthoDB" id="6554712at2"/>
<dbReference type="Gene3D" id="2.60.40.2610">
    <property type="entry name" value="Outer membrane usher protein FimD, plug domain"/>
    <property type="match status" value="1"/>
</dbReference>
<comment type="subcellular location">
    <subcellularLocation>
        <location evidence="1 10">Cell outer membrane</location>
        <topology evidence="1 10">Multi-pass membrane protein</topology>
    </subcellularLocation>
</comment>
<evidence type="ECO:0000256" key="2">
    <source>
        <dbReference type="ARBA" id="ARBA00008064"/>
    </source>
</evidence>
<dbReference type="PANTHER" id="PTHR30451">
    <property type="entry name" value="OUTER MEMBRANE USHER PROTEIN"/>
    <property type="match status" value="1"/>
</dbReference>
<dbReference type="GO" id="GO:0009279">
    <property type="term" value="C:cell outer membrane"/>
    <property type="evidence" value="ECO:0007669"/>
    <property type="project" value="UniProtKB-SubCell"/>
</dbReference>
<evidence type="ECO:0000256" key="4">
    <source>
        <dbReference type="ARBA" id="ARBA00022452"/>
    </source>
</evidence>
<evidence type="ECO:0000256" key="7">
    <source>
        <dbReference type="ARBA" id="ARBA00022729"/>
    </source>
</evidence>
<dbReference type="InterPro" id="IPR018030">
    <property type="entry name" value="Fimbrial_membr_usher_CS"/>
</dbReference>
<dbReference type="SUPFAM" id="SSF141729">
    <property type="entry name" value="FimD N-terminal domain-like"/>
    <property type="match status" value="1"/>
</dbReference>
<dbReference type="FunFam" id="2.60.40.2610:FF:000001">
    <property type="entry name" value="Outer membrane fimbrial usher protein"/>
    <property type="match status" value="1"/>
</dbReference>
<keyword evidence="6 10" id="KW-0812">Transmembrane</keyword>
<dbReference type="Proteomes" id="UP000284908">
    <property type="component" value="Unassembled WGS sequence"/>
</dbReference>
<comment type="caution">
    <text evidence="13">The sequence shown here is derived from an EMBL/GenBank/DDBJ whole genome shotgun (WGS) entry which is preliminary data.</text>
</comment>
<dbReference type="GO" id="GO:0009297">
    <property type="term" value="P:pilus assembly"/>
    <property type="evidence" value="ECO:0007669"/>
    <property type="project" value="InterPro"/>
</dbReference>
<keyword evidence="9 10" id="KW-0998">Cell outer membrane</keyword>
<sequence>MVHPPFPKHPARCRHQIHQRRFFLLFCITGFVNICAMQLKPARAAEAVYFDPNYLQRTGQETGNVDLSVFTLSDKAQVPGVYDTAIYVNHDKVLQQKIRYDTMPDGSLAPQISPDLLRALGVRVDAFPALSHHKHDAPLGPLTNYIPAATATLDFNRMKLEVSIPQAAMDKKANGYVDPQRWDDGVPVLFSNYSFSGAQRKSRNGTDDSNQYLNLQNGFNAGAWRFRNYSTYSSSDGQQSWDAIASYVQRDIKRLKSQLLIGESATPGDLFPSLQFTGIQLASDDNMLPNSQRGFAPTIRGIASSNAEVTVRQDGYIIYQSYVAPGAFEINDLYPSSYSGDMEVTIKEADGSERKFNQPFSAVPIMQRPGRLKYSTTVGKYRSTDNEDKEPDFAQGTVIYGISNEITVYAGTLASPDYLSAIVGTGFSLLSLGSVSFDMTHAQTRRDNGQSDSGQSYRIQYSKNVESTDTNLTLASYRYSTSEFYDFDEANQRQNDDDSQDSHKRSKLQLSINQTIWEGASIYVTAYQQRYWGESEQEKNLSFGLNTSLNGVSYNVSYSYSKLQGEDDDQQVALNIRIPLSRWLPNSWATYNATHQKRAETRQQAGLTGTLLDDNRLSYSLQQSHADQGGSDSSSLNASYRSAYGTLNTGYYYDKDSQQNSYGLAGGIVGHSHGITLSQPLGDSFALIDTNGASGARVQNIPGVKTDWRGFAIVPYLTSYTENHIMLDTTTLPADVDVTQNSELVIPNKGAMVVAHFDAHVGVRALITLTRPAGKKVPFGAVAVSEDQTLENIVDDGGVLYLSGIKTDEPTVIHVKWGTSASQQCKATLNLQPAASQIQSVTALCL</sequence>
<evidence type="ECO:0000259" key="12">
    <source>
        <dbReference type="Pfam" id="PF13954"/>
    </source>
</evidence>
<dbReference type="Pfam" id="PF13954">
    <property type="entry name" value="PapC_N"/>
    <property type="match status" value="1"/>
</dbReference>